<reference evidence="2 3" key="1">
    <citation type="submission" date="2019-01" db="EMBL/GenBank/DDBJ databases">
        <authorList>
            <person name="Chen W.-M."/>
        </authorList>
    </citation>
    <scope>NUCLEOTIDE SEQUENCE [LARGE SCALE GENOMIC DNA]</scope>
    <source>
        <strain evidence="2 3">CCP-6</strain>
    </source>
</reference>
<dbReference type="CDD" id="cd07012">
    <property type="entry name" value="PBP2_Bug_TTT"/>
    <property type="match status" value="1"/>
</dbReference>
<name>A0A437M3C0_9PROT</name>
<dbReference type="Gene3D" id="3.40.190.150">
    <property type="entry name" value="Bordetella uptake gene, domain 1"/>
    <property type="match status" value="1"/>
</dbReference>
<accession>A0A437M3C0</accession>
<dbReference type="PIRSF" id="PIRSF017082">
    <property type="entry name" value="YflP"/>
    <property type="match status" value="1"/>
</dbReference>
<protein>
    <submittedName>
        <fullName evidence="2">Tripartite tricarboxylate transporter substrate binding protein</fullName>
    </submittedName>
</protein>
<dbReference type="RefSeq" id="WP_127789053.1">
    <property type="nucleotide sequence ID" value="NZ_SACL01000007.1"/>
</dbReference>
<dbReference type="Gene3D" id="3.40.190.10">
    <property type="entry name" value="Periplasmic binding protein-like II"/>
    <property type="match status" value="1"/>
</dbReference>
<dbReference type="Proteomes" id="UP000282957">
    <property type="component" value="Unassembled WGS sequence"/>
</dbReference>
<dbReference type="SUPFAM" id="SSF53850">
    <property type="entry name" value="Periplasmic binding protein-like II"/>
    <property type="match status" value="1"/>
</dbReference>
<sequence>MTGTALGRRGLLAATVAAPMVAPGLGQAQGAFPNKPITLIVPFPPGGTTDISMRALAEAASKQLPHPIMIDNKPGAANTLGAAQVARARPDGYLLTQFPASAIRVQILQRLAYDTLRDFTPIACITGYPFVVAANKGRFRDGWRGFIAEAKANPGKLSYGSTGANGTPHVTMAELLQREGVECTHVPFRGDSDGSQAMLGGHIDLMAGSTSLGGLVDGGQAEFLNVWTPERLTRWPDAPTLKELGYGMTVTTPFGIMAPAGLDPAIARTLHGAFAAATRDQQFQDLLKRYDMISEYRNSEDYTALLREMVQHETALIQRLGLRAG</sequence>
<dbReference type="PANTHER" id="PTHR42928">
    <property type="entry name" value="TRICARBOXYLATE-BINDING PROTEIN"/>
    <property type="match status" value="1"/>
</dbReference>
<dbReference type="PANTHER" id="PTHR42928:SF5">
    <property type="entry name" value="BLR1237 PROTEIN"/>
    <property type="match status" value="1"/>
</dbReference>
<evidence type="ECO:0000256" key="1">
    <source>
        <dbReference type="ARBA" id="ARBA00006987"/>
    </source>
</evidence>
<evidence type="ECO:0000313" key="3">
    <source>
        <dbReference type="Proteomes" id="UP000282957"/>
    </source>
</evidence>
<keyword evidence="3" id="KW-1185">Reference proteome</keyword>
<organism evidence="2 3">
    <name type="scientific">Rhodovarius crocodyli</name>
    <dbReference type="NCBI Taxonomy" id="1979269"/>
    <lineage>
        <taxon>Bacteria</taxon>
        <taxon>Pseudomonadati</taxon>
        <taxon>Pseudomonadota</taxon>
        <taxon>Alphaproteobacteria</taxon>
        <taxon>Acetobacterales</taxon>
        <taxon>Roseomonadaceae</taxon>
        <taxon>Rhodovarius</taxon>
    </lineage>
</organism>
<proteinExistence type="inferred from homology"/>
<dbReference type="InterPro" id="IPR042100">
    <property type="entry name" value="Bug_dom1"/>
</dbReference>
<dbReference type="OrthoDB" id="9780943at2"/>
<dbReference type="InterPro" id="IPR005064">
    <property type="entry name" value="BUG"/>
</dbReference>
<evidence type="ECO:0000313" key="2">
    <source>
        <dbReference type="EMBL" id="RVT92199.1"/>
    </source>
</evidence>
<dbReference type="EMBL" id="SACL01000007">
    <property type="protein sequence ID" value="RVT92199.1"/>
    <property type="molecule type" value="Genomic_DNA"/>
</dbReference>
<dbReference type="AlphaFoldDB" id="A0A437M3C0"/>
<comment type="caution">
    <text evidence="2">The sequence shown here is derived from an EMBL/GenBank/DDBJ whole genome shotgun (WGS) entry which is preliminary data.</text>
</comment>
<dbReference type="Pfam" id="PF03401">
    <property type="entry name" value="TctC"/>
    <property type="match status" value="1"/>
</dbReference>
<comment type="similarity">
    <text evidence="1">Belongs to the UPF0065 (bug) family.</text>
</comment>
<gene>
    <name evidence="2" type="ORF">EOD42_18460</name>
</gene>